<feature type="transmembrane region" description="Helical" evidence="6">
    <location>
        <begin position="279"/>
        <end position="304"/>
    </location>
</feature>
<feature type="transmembrane region" description="Helical" evidence="6">
    <location>
        <begin position="316"/>
        <end position="337"/>
    </location>
</feature>
<feature type="transmembrane region" description="Helical" evidence="6">
    <location>
        <begin position="164"/>
        <end position="183"/>
    </location>
</feature>
<proteinExistence type="predicted"/>
<feature type="transmembrane region" description="Helical" evidence="6">
    <location>
        <begin position="189"/>
        <end position="210"/>
    </location>
</feature>
<dbReference type="PROSITE" id="PS00217">
    <property type="entry name" value="SUGAR_TRANSPORT_2"/>
    <property type="match status" value="1"/>
</dbReference>
<evidence type="ECO:0000256" key="3">
    <source>
        <dbReference type="ARBA" id="ARBA00022989"/>
    </source>
</evidence>
<feature type="transmembrane region" description="Helical" evidence="6">
    <location>
        <begin position="37"/>
        <end position="59"/>
    </location>
</feature>
<sequence length="495" mass="54335">MKKWKCDFLGTYLKRLWNDDLVNSNQKNDCSPILKQTLVALAPLLLTICSGMTSGYSAILLPQLKMNSTININDEEASWIASMAALPMAIGSVVGGFLVEKTGRRATHAISCMPTLIGWLLIYFASNIEMILAGRFVTGFCVGLLGSATGVYIGETSEPAFRGFLLAGISFSIAFGLFLSHLLGTFLHWRTTALISSLLPIASQLILLFVPESPSFLAKKQDQEKAEKSFYWCRGHTEQAKKELTIMLERQKQQVPTSQATSIRDRIDELLVPEFLKPLGIIVVFIVANQWAGINAITFYTVTIMKKTIGEGVNEYVAMLTVDTIRVLMSILACILLRRLGRRPLAIVSGIGTSLALISLSASIYLAKFYPNLTFGTYIPMTSLVAYIAFVSVGFVPLPWAMIGEVFPMKTRSIGSGISSFMAFTAFFTVVKTSPGMLAELGTSGTFLTYSVVATVATVFVCFYLPETKGKALHEIEDKFKDKALKTAKVKHDNH</sequence>
<feature type="transmembrane region" description="Helical" evidence="6">
    <location>
        <begin position="132"/>
        <end position="152"/>
    </location>
</feature>
<comment type="subcellular location">
    <subcellularLocation>
        <location evidence="1">Membrane</location>
        <topology evidence="1">Multi-pass membrane protein</topology>
    </subcellularLocation>
</comment>
<dbReference type="InterPro" id="IPR003663">
    <property type="entry name" value="Sugar/inositol_transpt"/>
</dbReference>
<feature type="transmembrane region" description="Helical" evidence="6">
    <location>
        <begin position="378"/>
        <end position="401"/>
    </location>
</feature>
<feature type="domain" description="Major facilitator superfamily (MFS) profile" evidence="7">
    <location>
        <begin position="39"/>
        <end position="469"/>
    </location>
</feature>
<keyword evidence="4 6" id="KW-0472">Membrane</keyword>
<dbReference type="AlphaFoldDB" id="A0A9N9SAV7"/>
<feature type="transmembrane region" description="Helical" evidence="6">
    <location>
        <begin position="447"/>
        <end position="465"/>
    </location>
</feature>
<organism evidence="8 9">
    <name type="scientific">Phaedon cochleariae</name>
    <name type="common">Mustard beetle</name>
    <dbReference type="NCBI Taxonomy" id="80249"/>
    <lineage>
        <taxon>Eukaryota</taxon>
        <taxon>Metazoa</taxon>
        <taxon>Ecdysozoa</taxon>
        <taxon>Arthropoda</taxon>
        <taxon>Hexapoda</taxon>
        <taxon>Insecta</taxon>
        <taxon>Pterygota</taxon>
        <taxon>Neoptera</taxon>
        <taxon>Endopterygota</taxon>
        <taxon>Coleoptera</taxon>
        <taxon>Polyphaga</taxon>
        <taxon>Cucujiformia</taxon>
        <taxon>Chrysomeloidea</taxon>
        <taxon>Chrysomelidae</taxon>
        <taxon>Chrysomelinae</taxon>
        <taxon>Chrysomelini</taxon>
        <taxon>Phaedon</taxon>
    </lineage>
</organism>
<evidence type="ECO:0000256" key="1">
    <source>
        <dbReference type="ARBA" id="ARBA00004141"/>
    </source>
</evidence>
<dbReference type="FunFam" id="1.20.1250.20:FF:000249">
    <property type="entry name" value="facilitated trehalose transporter Tret1"/>
    <property type="match status" value="1"/>
</dbReference>
<dbReference type="InterPro" id="IPR005828">
    <property type="entry name" value="MFS_sugar_transport-like"/>
</dbReference>
<evidence type="ECO:0000313" key="9">
    <source>
        <dbReference type="Proteomes" id="UP001153737"/>
    </source>
</evidence>
<protein>
    <recommendedName>
        <fullName evidence="7">Major facilitator superfamily (MFS) profile domain-containing protein</fullName>
    </recommendedName>
</protein>
<dbReference type="PROSITE" id="PS50850">
    <property type="entry name" value="MFS"/>
    <property type="match status" value="1"/>
</dbReference>
<feature type="transmembrane region" description="Helical" evidence="6">
    <location>
        <begin position="413"/>
        <end position="431"/>
    </location>
</feature>
<dbReference type="Proteomes" id="UP001153737">
    <property type="component" value="Chromosome 11"/>
</dbReference>
<evidence type="ECO:0000256" key="2">
    <source>
        <dbReference type="ARBA" id="ARBA00022692"/>
    </source>
</evidence>
<dbReference type="PRINTS" id="PR00171">
    <property type="entry name" value="SUGRTRNSPORT"/>
</dbReference>
<evidence type="ECO:0000313" key="8">
    <source>
        <dbReference type="EMBL" id="CAG9814953.1"/>
    </source>
</evidence>
<reference evidence="8" key="2">
    <citation type="submission" date="2022-10" db="EMBL/GenBank/DDBJ databases">
        <authorList>
            <consortium name="ENA_rothamsted_submissions"/>
            <consortium name="culmorum"/>
            <person name="King R."/>
        </authorList>
    </citation>
    <scope>NUCLEOTIDE SEQUENCE</scope>
</reference>
<dbReference type="InterPro" id="IPR020846">
    <property type="entry name" value="MFS_dom"/>
</dbReference>
<dbReference type="EMBL" id="OU896717">
    <property type="protein sequence ID" value="CAG9814953.1"/>
    <property type="molecule type" value="Genomic_DNA"/>
</dbReference>
<dbReference type="InterPro" id="IPR005829">
    <property type="entry name" value="Sugar_transporter_CS"/>
</dbReference>
<evidence type="ECO:0000256" key="6">
    <source>
        <dbReference type="SAM" id="Phobius"/>
    </source>
</evidence>
<dbReference type="PANTHER" id="PTHR48021">
    <property type="match status" value="1"/>
</dbReference>
<gene>
    <name evidence="8" type="ORF">PHAECO_LOCUS2467</name>
</gene>
<dbReference type="PANTHER" id="PTHR48021:SF68">
    <property type="entry name" value="MAJOR FACILITATOR SUPERFAMILY (MFS) PROFILE DOMAIN-CONTAINING PROTEIN"/>
    <property type="match status" value="1"/>
</dbReference>
<keyword evidence="2 6" id="KW-0812">Transmembrane</keyword>
<feature type="transmembrane region" description="Helical" evidence="6">
    <location>
        <begin position="344"/>
        <end position="366"/>
    </location>
</feature>
<dbReference type="Gene3D" id="1.20.1250.20">
    <property type="entry name" value="MFS general substrate transporter like domains"/>
    <property type="match status" value="1"/>
</dbReference>
<keyword evidence="5" id="KW-0325">Glycoprotein</keyword>
<dbReference type="InterPro" id="IPR036259">
    <property type="entry name" value="MFS_trans_sf"/>
</dbReference>
<evidence type="ECO:0000256" key="4">
    <source>
        <dbReference type="ARBA" id="ARBA00023136"/>
    </source>
</evidence>
<keyword evidence="9" id="KW-1185">Reference proteome</keyword>
<reference evidence="8" key="1">
    <citation type="submission" date="2022-01" db="EMBL/GenBank/DDBJ databases">
        <authorList>
            <person name="King R."/>
        </authorList>
    </citation>
    <scope>NUCLEOTIDE SEQUENCE</scope>
</reference>
<accession>A0A9N9SAV7</accession>
<dbReference type="GO" id="GO:0016020">
    <property type="term" value="C:membrane"/>
    <property type="evidence" value="ECO:0007669"/>
    <property type="project" value="UniProtKB-SubCell"/>
</dbReference>
<name>A0A9N9SAV7_PHACE</name>
<dbReference type="GO" id="GO:0022857">
    <property type="term" value="F:transmembrane transporter activity"/>
    <property type="evidence" value="ECO:0007669"/>
    <property type="project" value="InterPro"/>
</dbReference>
<feature type="transmembrane region" description="Helical" evidence="6">
    <location>
        <begin position="106"/>
        <end position="126"/>
    </location>
</feature>
<keyword evidence="3 6" id="KW-1133">Transmembrane helix</keyword>
<dbReference type="OrthoDB" id="6612291at2759"/>
<dbReference type="SUPFAM" id="SSF103473">
    <property type="entry name" value="MFS general substrate transporter"/>
    <property type="match status" value="1"/>
</dbReference>
<feature type="transmembrane region" description="Helical" evidence="6">
    <location>
        <begin position="79"/>
        <end position="99"/>
    </location>
</feature>
<evidence type="ECO:0000256" key="5">
    <source>
        <dbReference type="ARBA" id="ARBA00023180"/>
    </source>
</evidence>
<dbReference type="InterPro" id="IPR050549">
    <property type="entry name" value="MFS_Trehalose_Transporter"/>
</dbReference>
<evidence type="ECO:0000259" key="7">
    <source>
        <dbReference type="PROSITE" id="PS50850"/>
    </source>
</evidence>
<dbReference type="Pfam" id="PF00083">
    <property type="entry name" value="Sugar_tr"/>
    <property type="match status" value="1"/>
</dbReference>